<gene>
    <name evidence="1" type="ORF">DPEC_G00206310</name>
</gene>
<proteinExistence type="predicted"/>
<reference evidence="1" key="1">
    <citation type="submission" date="2021-05" db="EMBL/GenBank/DDBJ databases">
        <authorList>
            <person name="Pan Q."/>
            <person name="Jouanno E."/>
            <person name="Zahm M."/>
            <person name="Klopp C."/>
            <person name="Cabau C."/>
            <person name="Louis A."/>
            <person name="Berthelot C."/>
            <person name="Parey E."/>
            <person name="Roest Crollius H."/>
            <person name="Montfort J."/>
            <person name="Robinson-Rechavi M."/>
            <person name="Bouchez O."/>
            <person name="Lampietro C."/>
            <person name="Lopez Roques C."/>
            <person name="Donnadieu C."/>
            <person name="Postlethwait J."/>
            <person name="Bobe J."/>
            <person name="Dillon D."/>
            <person name="Chandos A."/>
            <person name="von Hippel F."/>
            <person name="Guiguen Y."/>
        </authorList>
    </citation>
    <scope>NUCLEOTIDE SEQUENCE</scope>
    <source>
        <strain evidence="1">YG-Jan2019</strain>
    </source>
</reference>
<evidence type="ECO:0000313" key="1">
    <source>
        <dbReference type="EMBL" id="KAJ7998573.1"/>
    </source>
</evidence>
<protein>
    <submittedName>
        <fullName evidence="1">Uncharacterized protein</fullName>
    </submittedName>
</protein>
<name>A0ACC2G4A1_DALPE</name>
<comment type="caution">
    <text evidence="1">The sequence shown here is derived from an EMBL/GenBank/DDBJ whole genome shotgun (WGS) entry which is preliminary data.</text>
</comment>
<sequence>MMRQTLSGRYNSIPPVLSRQRHRHFSRPIARSTTDQALEHSAPPLLLSSAHSYHLTVSSPPCPRAFYASILPHLVPSCNPGKQLLNPDQRPNCLLIYRNEKLYIKICM</sequence>
<dbReference type="EMBL" id="CM055744">
    <property type="protein sequence ID" value="KAJ7998573.1"/>
    <property type="molecule type" value="Genomic_DNA"/>
</dbReference>
<accession>A0ACC2G4A1</accession>
<evidence type="ECO:0000313" key="2">
    <source>
        <dbReference type="Proteomes" id="UP001157502"/>
    </source>
</evidence>
<keyword evidence="2" id="KW-1185">Reference proteome</keyword>
<dbReference type="Proteomes" id="UP001157502">
    <property type="component" value="Chromosome 17"/>
</dbReference>
<organism evidence="1 2">
    <name type="scientific">Dallia pectoralis</name>
    <name type="common">Alaska blackfish</name>
    <dbReference type="NCBI Taxonomy" id="75939"/>
    <lineage>
        <taxon>Eukaryota</taxon>
        <taxon>Metazoa</taxon>
        <taxon>Chordata</taxon>
        <taxon>Craniata</taxon>
        <taxon>Vertebrata</taxon>
        <taxon>Euteleostomi</taxon>
        <taxon>Actinopterygii</taxon>
        <taxon>Neopterygii</taxon>
        <taxon>Teleostei</taxon>
        <taxon>Protacanthopterygii</taxon>
        <taxon>Esociformes</taxon>
        <taxon>Umbridae</taxon>
        <taxon>Dallia</taxon>
    </lineage>
</organism>